<keyword evidence="2" id="KW-1185">Reference proteome</keyword>
<comment type="caution">
    <text evidence="1">The sequence shown here is derived from an EMBL/GenBank/DDBJ whole genome shotgun (WGS) entry which is preliminary data.</text>
</comment>
<dbReference type="AlphaFoldDB" id="A0A542EI59"/>
<keyword evidence="1" id="KW-0808">Transferase</keyword>
<accession>A0A542EI59</accession>
<evidence type="ECO:0000313" key="2">
    <source>
        <dbReference type="Proteomes" id="UP000320806"/>
    </source>
</evidence>
<dbReference type="EMBL" id="VFMO01000001">
    <property type="protein sequence ID" value="TQJ14989.1"/>
    <property type="molecule type" value="Genomic_DNA"/>
</dbReference>
<protein>
    <submittedName>
        <fullName evidence="1">Uridine kinase</fullName>
    </submittedName>
</protein>
<gene>
    <name evidence="1" type="ORF">FB459_2506</name>
</gene>
<name>A0A542EI59_9MICO</name>
<evidence type="ECO:0000313" key="1">
    <source>
        <dbReference type="EMBL" id="TQJ14989.1"/>
    </source>
</evidence>
<dbReference type="SUPFAM" id="SSF52540">
    <property type="entry name" value="P-loop containing nucleoside triphosphate hydrolases"/>
    <property type="match status" value="1"/>
</dbReference>
<proteinExistence type="predicted"/>
<dbReference type="GO" id="GO:0016301">
    <property type="term" value="F:kinase activity"/>
    <property type="evidence" value="ECO:0007669"/>
    <property type="project" value="UniProtKB-KW"/>
</dbReference>
<organism evidence="1 2">
    <name type="scientific">Yimella lutea</name>
    <dbReference type="NCBI Taxonomy" id="587872"/>
    <lineage>
        <taxon>Bacteria</taxon>
        <taxon>Bacillati</taxon>
        <taxon>Actinomycetota</taxon>
        <taxon>Actinomycetes</taxon>
        <taxon>Micrococcales</taxon>
        <taxon>Dermacoccaceae</taxon>
        <taxon>Yimella</taxon>
    </lineage>
</organism>
<keyword evidence="1" id="KW-0418">Kinase</keyword>
<sequence length="186" mass="20388">MVEKIARAALQRAGEITDRPVTITIDGRSSTGKTTLAGELSAVLDDAPVVHMDDLYPGWNGLAAALPALTDDILIPLRGNEIATYEQYDWIEGDFTAELFVEPAPYVIVEGCGCSVGPAGQLSDVRVWLEADDDLRRARGLVRDAGAFDEHWDTWAEQEESLFTGDETREHADLVFDTSHLLRESA</sequence>
<reference evidence="1 2" key="1">
    <citation type="submission" date="2019-06" db="EMBL/GenBank/DDBJ databases">
        <title>Sequencing the genomes of 1000 actinobacteria strains.</title>
        <authorList>
            <person name="Klenk H.-P."/>
        </authorList>
    </citation>
    <scope>NUCLEOTIDE SEQUENCE [LARGE SCALE GENOMIC DNA]</scope>
    <source>
        <strain evidence="1 2">DSM 19828</strain>
    </source>
</reference>
<dbReference type="Proteomes" id="UP000320806">
    <property type="component" value="Unassembled WGS sequence"/>
</dbReference>
<dbReference type="InterPro" id="IPR027417">
    <property type="entry name" value="P-loop_NTPase"/>
</dbReference>
<dbReference type="Gene3D" id="3.40.50.300">
    <property type="entry name" value="P-loop containing nucleotide triphosphate hydrolases"/>
    <property type="match status" value="1"/>
</dbReference>